<feature type="region of interest" description="Disordered" evidence="1">
    <location>
        <begin position="1"/>
        <end position="47"/>
    </location>
</feature>
<accession>A0A5B7JCA7</accession>
<reference evidence="2 3" key="1">
    <citation type="submission" date="2019-05" db="EMBL/GenBank/DDBJ databases">
        <title>Another draft genome of Portunus trituberculatus and its Hox gene families provides insights of decapod evolution.</title>
        <authorList>
            <person name="Jeong J.-H."/>
            <person name="Song I."/>
            <person name="Kim S."/>
            <person name="Choi T."/>
            <person name="Kim D."/>
            <person name="Ryu S."/>
            <person name="Kim W."/>
        </authorList>
    </citation>
    <scope>NUCLEOTIDE SEQUENCE [LARGE SCALE GENOMIC DNA]</scope>
    <source>
        <tissue evidence="2">Muscle</tissue>
    </source>
</reference>
<gene>
    <name evidence="2" type="ORF">E2C01_087364</name>
</gene>
<dbReference type="Proteomes" id="UP000324222">
    <property type="component" value="Unassembled WGS sequence"/>
</dbReference>
<comment type="caution">
    <text evidence="2">The sequence shown here is derived from an EMBL/GenBank/DDBJ whole genome shotgun (WGS) entry which is preliminary data.</text>
</comment>
<evidence type="ECO:0000256" key="1">
    <source>
        <dbReference type="SAM" id="MobiDB-lite"/>
    </source>
</evidence>
<keyword evidence="3" id="KW-1185">Reference proteome</keyword>
<name>A0A5B7JCA7_PORTR</name>
<proteinExistence type="predicted"/>
<dbReference type="AlphaFoldDB" id="A0A5B7JCA7"/>
<feature type="compositionally biased region" description="Gly residues" evidence="1">
    <location>
        <begin position="14"/>
        <end position="27"/>
    </location>
</feature>
<protein>
    <submittedName>
        <fullName evidence="2">Uncharacterized protein</fullName>
    </submittedName>
</protein>
<dbReference type="EMBL" id="VSRR010090716">
    <property type="protein sequence ID" value="MPC92285.1"/>
    <property type="molecule type" value="Genomic_DNA"/>
</dbReference>
<organism evidence="2 3">
    <name type="scientific">Portunus trituberculatus</name>
    <name type="common">Swimming crab</name>
    <name type="synonym">Neptunus trituberculatus</name>
    <dbReference type="NCBI Taxonomy" id="210409"/>
    <lineage>
        <taxon>Eukaryota</taxon>
        <taxon>Metazoa</taxon>
        <taxon>Ecdysozoa</taxon>
        <taxon>Arthropoda</taxon>
        <taxon>Crustacea</taxon>
        <taxon>Multicrustacea</taxon>
        <taxon>Malacostraca</taxon>
        <taxon>Eumalacostraca</taxon>
        <taxon>Eucarida</taxon>
        <taxon>Decapoda</taxon>
        <taxon>Pleocyemata</taxon>
        <taxon>Brachyura</taxon>
        <taxon>Eubrachyura</taxon>
        <taxon>Portunoidea</taxon>
        <taxon>Portunidae</taxon>
        <taxon>Portuninae</taxon>
        <taxon>Portunus</taxon>
    </lineage>
</organism>
<evidence type="ECO:0000313" key="3">
    <source>
        <dbReference type="Proteomes" id="UP000324222"/>
    </source>
</evidence>
<evidence type="ECO:0000313" key="2">
    <source>
        <dbReference type="EMBL" id="MPC92285.1"/>
    </source>
</evidence>
<sequence length="47" mass="4631">MKSGLPGSLASYQGHGGVRGSSGGGGAAVRSRHSHQAALPLRLIGHP</sequence>